<feature type="compositionally biased region" description="Low complexity" evidence="3">
    <location>
        <begin position="108"/>
        <end position="126"/>
    </location>
</feature>
<dbReference type="InterPro" id="IPR003423">
    <property type="entry name" value="OMP_efflux"/>
</dbReference>
<dbReference type="EMBL" id="PIUM01000007">
    <property type="protein sequence ID" value="PKU25017.1"/>
    <property type="molecule type" value="Genomic_DNA"/>
</dbReference>
<dbReference type="SUPFAM" id="SSF56954">
    <property type="entry name" value="Outer membrane efflux proteins (OEP)"/>
    <property type="match status" value="1"/>
</dbReference>
<dbReference type="AlphaFoldDB" id="A0A2N3PX95"/>
<dbReference type="GO" id="GO:0005886">
    <property type="term" value="C:plasma membrane"/>
    <property type="evidence" value="ECO:0007669"/>
    <property type="project" value="UniProtKB-SubCell"/>
</dbReference>
<evidence type="ECO:0000256" key="2">
    <source>
        <dbReference type="RuleBase" id="RU362097"/>
    </source>
</evidence>
<accession>A0A2N3PX95</accession>
<keyword evidence="2" id="KW-0449">Lipoprotein</keyword>
<evidence type="ECO:0000313" key="4">
    <source>
        <dbReference type="EMBL" id="PKU25017.1"/>
    </source>
</evidence>
<dbReference type="PROSITE" id="PS51257">
    <property type="entry name" value="PROKAR_LIPOPROTEIN"/>
    <property type="match status" value="1"/>
</dbReference>
<dbReference type="GO" id="GO:0015562">
    <property type="term" value="F:efflux transmembrane transporter activity"/>
    <property type="evidence" value="ECO:0007669"/>
    <property type="project" value="InterPro"/>
</dbReference>
<proteinExistence type="inferred from homology"/>
<keyword evidence="2" id="KW-1134">Transmembrane beta strand</keyword>
<dbReference type="InterPro" id="IPR010131">
    <property type="entry name" value="MdtP/NodT-like"/>
</dbReference>
<dbReference type="Gene3D" id="2.20.200.10">
    <property type="entry name" value="Outer membrane efflux proteins (OEP)"/>
    <property type="match status" value="1"/>
</dbReference>
<dbReference type="Pfam" id="PF02321">
    <property type="entry name" value="OEP"/>
    <property type="match status" value="2"/>
</dbReference>
<dbReference type="OrthoDB" id="9783100at2"/>
<dbReference type="PANTHER" id="PTHR30203:SF33">
    <property type="entry name" value="BLR4455 PROTEIN"/>
    <property type="match status" value="1"/>
</dbReference>
<dbReference type="NCBIfam" id="TIGR01845">
    <property type="entry name" value="outer_NodT"/>
    <property type="match status" value="1"/>
</dbReference>
<keyword evidence="2" id="KW-0812">Transmembrane</keyword>
<dbReference type="RefSeq" id="WP_101250277.1">
    <property type="nucleotide sequence ID" value="NZ_PIUM01000007.1"/>
</dbReference>
<dbReference type="Proteomes" id="UP000233293">
    <property type="component" value="Unassembled WGS sequence"/>
</dbReference>
<keyword evidence="2" id="KW-0732">Signal</keyword>
<feature type="region of interest" description="Disordered" evidence="3">
    <location>
        <begin position="105"/>
        <end position="126"/>
    </location>
</feature>
<evidence type="ECO:0000256" key="3">
    <source>
        <dbReference type="SAM" id="MobiDB-lite"/>
    </source>
</evidence>
<keyword evidence="5" id="KW-1185">Reference proteome</keyword>
<gene>
    <name evidence="4" type="ORF">CWS72_09145</name>
</gene>
<dbReference type="Gene3D" id="1.20.1600.10">
    <property type="entry name" value="Outer membrane efflux proteins (OEP)"/>
    <property type="match status" value="1"/>
</dbReference>
<comment type="subcellular location">
    <subcellularLocation>
        <location evidence="2">Cell membrane</location>
        <topology evidence="2">Lipid-anchor</topology>
    </subcellularLocation>
</comment>
<feature type="signal peptide" evidence="2">
    <location>
        <begin position="1"/>
        <end position="17"/>
    </location>
</feature>
<reference evidence="5" key="1">
    <citation type="submission" date="2017-12" db="EMBL/GenBank/DDBJ databases">
        <title>Draft genome sequence of Telmatospirillum siberiense 26-4b1T, an acidotolerant peatland alphaproteobacterium potentially involved in sulfur cycling.</title>
        <authorList>
            <person name="Hausmann B."/>
            <person name="Pjevac P."/>
            <person name="Schreck K."/>
            <person name="Herbold C.W."/>
            <person name="Daims H."/>
            <person name="Wagner M."/>
            <person name="Pester M."/>
            <person name="Loy A."/>
        </authorList>
    </citation>
    <scope>NUCLEOTIDE SEQUENCE [LARGE SCALE GENOMIC DNA]</scope>
    <source>
        <strain evidence="5">26-4b1</strain>
    </source>
</reference>
<sequence>MPVTVFRQRPLLLPVFAAALLSACSVGPDYHRPETSEPARWSGEAGSAALWPSVTWWRDFHSASLDRLMSQAQQANFDIGAAMARVRQADAQAKIAGANLLPTVQASGGETRNRNNTTTPRTGGAPRGVETLNGILTASYELDFWGRYADAAQAAEATARASRFDQQTTALTVQASVANTYFTVSALSDRLKVARDNLDVALHVQDAIQARAAAGTATALDVAQQESVVAAQRAAIPPLVQQLRQNRNALAILIGRLPEDLSVPDESLSTVVLPAVAAGLPSGLLIRRPDVQYAEAQLVAANANIKAAQAALFPDIKLTVQGGLQSTALARALDPGSVLYSLAASATQPIFSGDSLEGGIEYQQARYDELTQSYQKTVISAFGDVENALVAVETNDQQESAQQIAVETARRAYDIAQAQMFGGTIDIVTLLNTQRTLFQAQDALVQVRLTHAQAVVGLFRALGGGWQAESGTLAQNPT</sequence>
<dbReference type="PANTHER" id="PTHR30203">
    <property type="entry name" value="OUTER MEMBRANE CATION EFFLUX PROTEIN"/>
    <property type="match status" value="1"/>
</dbReference>
<comment type="caution">
    <text evidence="4">The sequence shown here is derived from an EMBL/GenBank/DDBJ whole genome shotgun (WGS) entry which is preliminary data.</text>
</comment>
<evidence type="ECO:0000313" key="5">
    <source>
        <dbReference type="Proteomes" id="UP000233293"/>
    </source>
</evidence>
<organism evidence="4 5">
    <name type="scientific">Telmatospirillum siberiense</name>
    <dbReference type="NCBI Taxonomy" id="382514"/>
    <lineage>
        <taxon>Bacteria</taxon>
        <taxon>Pseudomonadati</taxon>
        <taxon>Pseudomonadota</taxon>
        <taxon>Alphaproteobacteria</taxon>
        <taxon>Rhodospirillales</taxon>
        <taxon>Rhodospirillaceae</taxon>
        <taxon>Telmatospirillum</taxon>
    </lineage>
</organism>
<keyword evidence="2" id="KW-0472">Membrane</keyword>
<evidence type="ECO:0000256" key="1">
    <source>
        <dbReference type="ARBA" id="ARBA00007613"/>
    </source>
</evidence>
<name>A0A2N3PX95_9PROT</name>
<keyword evidence="2" id="KW-0564">Palmitate</keyword>
<comment type="similarity">
    <text evidence="1 2">Belongs to the outer membrane factor (OMF) (TC 1.B.17) family.</text>
</comment>
<protein>
    <submittedName>
        <fullName evidence="4">RND transporter</fullName>
    </submittedName>
</protein>
<feature type="chain" id="PRO_5014492263" evidence="2">
    <location>
        <begin position="18"/>
        <end position="478"/>
    </location>
</feature>